<dbReference type="PANTHER" id="PTHR34183:SF1">
    <property type="entry name" value="ENDOLYTIC PEPTIDOGLYCAN TRANSGLYCOSYLASE RLPA"/>
    <property type="match status" value="1"/>
</dbReference>
<evidence type="ECO:0000256" key="3">
    <source>
        <dbReference type="ARBA" id="ARBA00023316"/>
    </source>
</evidence>
<dbReference type="PROSITE" id="PS51724">
    <property type="entry name" value="SPOR"/>
    <property type="match status" value="1"/>
</dbReference>
<dbReference type="GO" id="GO:0042834">
    <property type="term" value="F:peptidoglycan binding"/>
    <property type="evidence" value="ECO:0007669"/>
    <property type="project" value="InterPro"/>
</dbReference>
<evidence type="ECO:0000259" key="7">
    <source>
        <dbReference type="PROSITE" id="PS51724"/>
    </source>
</evidence>
<comment type="subcellular location">
    <subcellularLocation>
        <location evidence="4">Cell membrane</location>
        <topology evidence="4">Lipid-anchor</topology>
    </subcellularLocation>
</comment>
<evidence type="ECO:0000313" key="9">
    <source>
        <dbReference type="Proteomes" id="UP001178354"/>
    </source>
</evidence>
<dbReference type="FunFam" id="2.40.40.10:FF:000003">
    <property type="entry name" value="Endolytic peptidoglycan transglycosylase RlpA"/>
    <property type="match status" value="1"/>
</dbReference>
<dbReference type="AlphaFoldDB" id="A0AAW8B4A9"/>
<dbReference type="Proteomes" id="UP001178354">
    <property type="component" value="Unassembled WGS sequence"/>
</dbReference>
<dbReference type="GO" id="GO:0008932">
    <property type="term" value="F:lytic endotransglycosylase activity"/>
    <property type="evidence" value="ECO:0007669"/>
    <property type="project" value="UniProtKB-UniRule"/>
</dbReference>
<dbReference type="NCBIfam" id="TIGR00413">
    <property type="entry name" value="rlpA"/>
    <property type="match status" value="1"/>
</dbReference>
<feature type="chain" id="PRO_5043420610" description="Endolytic peptidoglycan transglycosylase RlpA" evidence="6">
    <location>
        <begin position="16"/>
        <end position="292"/>
    </location>
</feature>
<dbReference type="InterPro" id="IPR007730">
    <property type="entry name" value="SPOR-like_dom"/>
</dbReference>
<keyword evidence="9" id="KW-1185">Reference proteome</keyword>
<keyword evidence="4" id="KW-1003">Cell membrane</keyword>
<comment type="caution">
    <text evidence="8">The sequence shown here is derived from an EMBL/GenBank/DDBJ whole genome shotgun (WGS) entry which is preliminary data.</text>
</comment>
<protein>
    <recommendedName>
        <fullName evidence="4">Endolytic peptidoglycan transglycosylase RlpA</fullName>
        <ecNumber evidence="4">4.2.2.-</ecNumber>
    </recommendedName>
</protein>
<comment type="function">
    <text evidence="4">Lytic transglycosylase with a strong preference for naked glycan strands that lack stem peptides.</text>
</comment>
<dbReference type="Gene3D" id="2.40.40.10">
    <property type="entry name" value="RlpA-like domain"/>
    <property type="match status" value="1"/>
</dbReference>
<keyword evidence="4" id="KW-0564">Palmitate</keyword>
<dbReference type="Gene3D" id="3.30.70.1070">
    <property type="entry name" value="Sporulation related repeat"/>
    <property type="match status" value="1"/>
</dbReference>
<evidence type="ECO:0000256" key="4">
    <source>
        <dbReference type="HAMAP-Rule" id="MF_02071"/>
    </source>
</evidence>
<dbReference type="InterPro" id="IPR036908">
    <property type="entry name" value="RlpA-like_sf"/>
</dbReference>
<dbReference type="GO" id="GO:0009279">
    <property type="term" value="C:cell outer membrane"/>
    <property type="evidence" value="ECO:0007669"/>
    <property type="project" value="TreeGrafter"/>
</dbReference>
<dbReference type="InterPro" id="IPR034718">
    <property type="entry name" value="RlpA"/>
</dbReference>
<evidence type="ECO:0000256" key="6">
    <source>
        <dbReference type="SAM" id="SignalP"/>
    </source>
</evidence>
<organism evidence="8 9">
    <name type="scientific">Porticoccus litoralis</name>
    <dbReference type="NCBI Taxonomy" id="434086"/>
    <lineage>
        <taxon>Bacteria</taxon>
        <taxon>Pseudomonadati</taxon>
        <taxon>Pseudomonadota</taxon>
        <taxon>Gammaproteobacteria</taxon>
        <taxon>Cellvibrionales</taxon>
        <taxon>Porticoccaceae</taxon>
        <taxon>Porticoccus</taxon>
    </lineage>
</organism>
<dbReference type="EC" id="4.2.2.-" evidence="4"/>
<dbReference type="InterPro" id="IPR009009">
    <property type="entry name" value="RlpA-like_DPBB"/>
</dbReference>
<dbReference type="EMBL" id="JAUUUU010000007">
    <property type="protein sequence ID" value="MDP1521406.1"/>
    <property type="molecule type" value="Genomic_DNA"/>
</dbReference>
<dbReference type="InterPro" id="IPR012997">
    <property type="entry name" value="RplA"/>
</dbReference>
<evidence type="ECO:0000313" key="8">
    <source>
        <dbReference type="EMBL" id="MDP1521406.1"/>
    </source>
</evidence>
<keyword evidence="3 4" id="KW-0961">Cell wall biogenesis/degradation</keyword>
<keyword evidence="4" id="KW-0449">Lipoprotein</keyword>
<evidence type="ECO:0000256" key="1">
    <source>
        <dbReference type="ARBA" id="ARBA00022729"/>
    </source>
</evidence>
<evidence type="ECO:0000256" key="5">
    <source>
        <dbReference type="RuleBase" id="RU003495"/>
    </source>
</evidence>
<keyword evidence="4" id="KW-0472">Membrane</keyword>
<dbReference type="SUPFAM" id="SSF110997">
    <property type="entry name" value="Sporulation related repeat"/>
    <property type="match status" value="1"/>
</dbReference>
<dbReference type="RefSeq" id="WP_305171071.1">
    <property type="nucleotide sequence ID" value="NZ_JAUUUU010000007.1"/>
</dbReference>
<dbReference type="InterPro" id="IPR036680">
    <property type="entry name" value="SPOR-like_sf"/>
</dbReference>
<dbReference type="Pfam" id="PF03330">
    <property type="entry name" value="DPBB_1"/>
    <property type="match status" value="1"/>
</dbReference>
<dbReference type="PANTHER" id="PTHR34183">
    <property type="entry name" value="ENDOLYTIC PEPTIDOGLYCAN TRANSGLYCOSYLASE RLPA"/>
    <property type="match status" value="1"/>
</dbReference>
<feature type="domain" description="SPOR" evidence="7">
    <location>
        <begin position="213"/>
        <end position="292"/>
    </location>
</feature>
<accession>A0AAW8B4A9</accession>
<dbReference type="PROSITE" id="PS51257">
    <property type="entry name" value="PROKAR_LIPOPROTEIN"/>
    <property type="match status" value="1"/>
</dbReference>
<dbReference type="Pfam" id="PF05036">
    <property type="entry name" value="SPOR"/>
    <property type="match status" value="1"/>
</dbReference>
<keyword evidence="2 4" id="KW-0456">Lyase</keyword>
<comment type="similarity">
    <text evidence="4 5">Belongs to the RlpA family.</text>
</comment>
<dbReference type="CDD" id="cd22268">
    <property type="entry name" value="DPBB_RlpA-like"/>
    <property type="match status" value="1"/>
</dbReference>
<proteinExistence type="inferred from homology"/>
<dbReference type="SUPFAM" id="SSF50685">
    <property type="entry name" value="Barwin-like endoglucanases"/>
    <property type="match status" value="1"/>
</dbReference>
<evidence type="ECO:0000256" key="2">
    <source>
        <dbReference type="ARBA" id="ARBA00023239"/>
    </source>
</evidence>
<reference evidence="8" key="1">
    <citation type="journal article" date="2010" name="Int. J. Syst. Evol. Microbiol.">
        <title>Porticoccus litoralis gen. nov., sp. nov., a gammaproteobacterium isolated from the Yellow Sea.</title>
        <authorList>
            <person name="Oh H.M."/>
            <person name="Kim H."/>
            <person name="Kim K.M."/>
            <person name="Min G.S."/>
            <person name="Cho J.C."/>
        </authorList>
    </citation>
    <scope>NUCLEOTIDE SEQUENCE</scope>
    <source>
        <strain evidence="8">DSM 25064</strain>
    </source>
</reference>
<gene>
    <name evidence="4" type="primary">rlpA</name>
    <name evidence="8" type="ORF">Q8A57_10540</name>
</gene>
<dbReference type="GO" id="GO:0071555">
    <property type="term" value="P:cell wall organization"/>
    <property type="evidence" value="ECO:0007669"/>
    <property type="project" value="UniProtKB-KW"/>
</dbReference>
<dbReference type="GO" id="GO:0005886">
    <property type="term" value="C:plasma membrane"/>
    <property type="evidence" value="ECO:0007669"/>
    <property type="project" value="UniProtKB-SubCell"/>
</dbReference>
<feature type="signal peptide" evidence="6">
    <location>
        <begin position="1"/>
        <end position="15"/>
    </location>
</feature>
<dbReference type="HAMAP" id="MF_02071">
    <property type="entry name" value="RlpA"/>
    <property type="match status" value="1"/>
</dbReference>
<sequence length="292" mass="31837">MKAISRRFTPWAVLAVTVLLFQGCGGSGSSKGGYGYGDGPPPKDVDVAHIPDAVPKVEPVTKAGNKSPYTVFGKTYEVLPSSLGFRQQGMASWYGNKFHGRNTSNGEPYSMYEMTAAHKTLPIPCYVRVTNVENGRSVIVRVNDRGPFHGDRIIDLSYVAAKKLGYSDRGTAKVIVEAIDPLKYQKNSVEQPHIYSQPSVIPSAQPVASADDYSLPGNTYLQVGAFSTHTAASTLSQKVQSLTEVPVVVRQQSQPTTLYKVLVGPLSDNDTLLNLRNLLQQRENISPFVVYE</sequence>
<reference evidence="8" key="2">
    <citation type="submission" date="2023-08" db="EMBL/GenBank/DDBJ databases">
        <authorList>
            <person name="Luo J."/>
        </authorList>
    </citation>
    <scope>NUCLEOTIDE SEQUENCE</scope>
    <source>
        <strain evidence="8">DSM 25064</strain>
    </source>
</reference>
<dbReference type="GO" id="GO:0000270">
    <property type="term" value="P:peptidoglycan metabolic process"/>
    <property type="evidence" value="ECO:0007669"/>
    <property type="project" value="UniProtKB-UniRule"/>
</dbReference>
<name>A0AAW8B4A9_9GAMM</name>
<keyword evidence="1 6" id="KW-0732">Signal</keyword>